<accession>A0AAW8DFV9</accession>
<name>A0AAW8DFV9_9MICC</name>
<dbReference type="CDD" id="cd06121">
    <property type="entry name" value="cupin_YML079wp"/>
    <property type="match status" value="1"/>
</dbReference>
<dbReference type="SUPFAM" id="SSF51182">
    <property type="entry name" value="RmlC-like cupins"/>
    <property type="match status" value="1"/>
</dbReference>
<dbReference type="Pfam" id="PF06172">
    <property type="entry name" value="Cupin_5"/>
    <property type="match status" value="1"/>
</dbReference>
<evidence type="ECO:0000313" key="4">
    <source>
        <dbReference type="Proteomes" id="UP001230951"/>
    </source>
</evidence>
<sequence>MSGFAEDWIKRLDMSPASVGGWFAPALVSNEDIAGSALPPRFGVDHPLYSSNWYLLEAGEVLQLHALKQDELWFFHVGTPIRLHVFSRELGLQDFGYTEALLGPDPEAGEMLQGVAPNSTWFGAELAGPGFALVSCSLAPGYERSDSAKPTARDIESLVMRFPGHAELILRLAVV</sequence>
<protein>
    <submittedName>
        <fullName evidence="2">Cupin superfamily sugar epimerase</fullName>
    </submittedName>
</protein>
<dbReference type="RefSeq" id="WP_059389855.1">
    <property type="nucleotide sequence ID" value="NZ_JAUSRG010000013.1"/>
</dbReference>
<proteinExistence type="predicted"/>
<evidence type="ECO:0000259" key="1">
    <source>
        <dbReference type="Pfam" id="PF06172"/>
    </source>
</evidence>
<dbReference type="InterPro" id="IPR009327">
    <property type="entry name" value="Cupin_DUF985"/>
</dbReference>
<dbReference type="EMBL" id="JAUSTF010000011">
    <property type="protein sequence ID" value="MDQ0182316.1"/>
    <property type="molecule type" value="Genomic_DNA"/>
</dbReference>
<comment type="caution">
    <text evidence="2">The sequence shown here is derived from an EMBL/GenBank/DDBJ whole genome shotgun (WGS) entry which is preliminary data.</text>
</comment>
<dbReference type="AlphaFoldDB" id="A0AAW8DFV9"/>
<dbReference type="Proteomes" id="UP001230951">
    <property type="component" value="Unassembled WGS sequence"/>
</dbReference>
<evidence type="ECO:0000313" key="3">
    <source>
        <dbReference type="EMBL" id="MDQ0182316.1"/>
    </source>
</evidence>
<dbReference type="EMBL" id="JAUSRG010000013">
    <property type="protein sequence ID" value="MDP9906638.1"/>
    <property type="molecule type" value="Genomic_DNA"/>
</dbReference>
<evidence type="ECO:0000313" key="2">
    <source>
        <dbReference type="EMBL" id="MDP9906638.1"/>
    </source>
</evidence>
<dbReference type="InterPro" id="IPR014710">
    <property type="entry name" value="RmlC-like_jellyroll"/>
</dbReference>
<dbReference type="PANTHER" id="PTHR33387">
    <property type="entry name" value="RMLC-LIKE JELLY ROLL FOLD PROTEIN"/>
    <property type="match status" value="1"/>
</dbReference>
<organism evidence="2 5">
    <name type="scientific">Arthrobacter bambusae</name>
    <dbReference type="NCBI Taxonomy" id="1338426"/>
    <lineage>
        <taxon>Bacteria</taxon>
        <taxon>Bacillati</taxon>
        <taxon>Actinomycetota</taxon>
        <taxon>Actinomycetes</taxon>
        <taxon>Micrococcales</taxon>
        <taxon>Micrococcaceae</taxon>
        <taxon>Arthrobacter</taxon>
    </lineage>
</organism>
<gene>
    <name evidence="2" type="ORF">J2S90_003623</name>
    <name evidence="3" type="ORF">J2S93_003768</name>
</gene>
<keyword evidence="4" id="KW-1185">Reference proteome</keyword>
<evidence type="ECO:0000313" key="5">
    <source>
        <dbReference type="Proteomes" id="UP001242995"/>
    </source>
</evidence>
<dbReference type="InterPro" id="IPR011051">
    <property type="entry name" value="RmlC_Cupin_sf"/>
</dbReference>
<dbReference type="Gene3D" id="2.60.120.10">
    <property type="entry name" value="Jelly Rolls"/>
    <property type="match status" value="1"/>
</dbReference>
<dbReference type="Proteomes" id="UP001242995">
    <property type="component" value="Unassembled WGS sequence"/>
</dbReference>
<feature type="domain" description="DUF985" evidence="1">
    <location>
        <begin position="6"/>
        <end position="146"/>
    </location>
</feature>
<dbReference type="InterPro" id="IPR039935">
    <property type="entry name" value="YML079W-like"/>
</dbReference>
<reference evidence="2 4" key="1">
    <citation type="submission" date="2023-07" db="EMBL/GenBank/DDBJ databases">
        <title>Sorghum-associated microbial communities from plants grown in Nebraska, USA.</title>
        <authorList>
            <person name="Schachtman D."/>
        </authorList>
    </citation>
    <scope>NUCLEOTIDE SEQUENCE</scope>
    <source>
        <strain evidence="2">DS1006</strain>
        <strain evidence="3 4">DS1016</strain>
    </source>
</reference>
<dbReference type="PANTHER" id="PTHR33387:SF3">
    <property type="entry name" value="DUF985 DOMAIN-CONTAINING PROTEIN"/>
    <property type="match status" value="1"/>
</dbReference>